<dbReference type="Proteomes" id="UP000297295">
    <property type="component" value="Unassembled WGS sequence"/>
</dbReference>
<protein>
    <recommendedName>
        <fullName evidence="1">Tc1-like transposase DDE domain-containing protein</fullName>
    </recommendedName>
</protein>
<dbReference type="InterPro" id="IPR036397">
    <property type="entry name" value="RNaseH_sf"/>
</dbReference>
<evidence type="ECO:0000313" key="2">
    <source>
        <dbReference type="EMBL" id="TGC09091.1"/>
    </source>
</evidence>
<dbReference type="Gene3D" id="3.30.420.10">
    <property type="entry name" value="Ribonuclease H-like superfamily/Ribonuclease H"/>
    <property type="match status" value="1"/>
</dbReference>
<dbReference type="Pfam" id="PF13358">
    <property type="entry name" value="DDE_3"/>
    <property type="match status" value="1"/>
</dbReference>
<evidence type="ECO:0000313" key="3">
    <source>
        <dbReference type="Proteomes" id="UP000297295"/>
    </source>
</evidence>
<organism evidence="2 3">
    <name type="scientific">Methanolobus halotolerans</name>
    <dbReference type="NCBI Taxonomy" id="2052935"/>
    <lineage>
        <taxon>Archaea</taxon>
        <taxon>Methanobacteriati</taxon>
        <taxon>Methanobacteriota</taxon>
        <taxon>Stenosarchaea group</taxon>
        <taxon>Methanomicrobia</taxon>
        <taxon>Methanosarcinales</taxon>
        <taxon>Methanosarcinaceae</taxon>
        <taxon>Methanolobus</taxon>
    </lineage>
</organism>
<dbReference type="InterPro" id="IPR038717">
    <property type="entry name" value="Tc1-like_DDE_dom"/>
</dbReference>
<accession>A0A4E0Q5C8</accession>
<dbReference type="AlphaFoldDB" id="A0A4E0Q5C8"/>
<keyword evidence="3" id="KW-1185">Reference proteome</keyword>
<dbReference type="EMBL" id="PGGK01000006">
    <property type="protein sequence ID" value="TGC09091.1"/>
    <property type="molecule type" value="Genomic_DNA"/>
</dbReference>
<reference evidence="2 3" key="1">
    <citation type="submission" date="2017-11" db="EMBL/GenBank/DDBJ databases">
        <title>Isolation and Characterization of Methanogenic Archaea from Saline Meromictic Lake at Siberia.</title>
        <authorList>
            <person name="Shen Y."/>
            <person name="Huang H.-H."/>
            <person name="Lai M.-C."/>
            <person name="Chen S.-C."/>
        </authorList>
    </citation>
    <scope>NUCLEOTIDE SEQUENCE [LARGE SCALE GENOMIC DNA]</scope>
    <source>
        <strain evidence="2 3">SY-01</strain>
    </source>
</reference>
<sequence length="104" mass="12228">MIYLSFIMRGINIEHKLTLEQFDDLIKKEKNSRLLQRLYFIKFRYLGDSVQIATGRIVIIIDKFRAHHTKKTVAKAQEPGIELLFLPPYSPNLNPIESIWKSVK</sequence>
<evidence type="ECO:0000259" key="1">
    <source>
        <dbReference type="Pfam" id="PF13358"/>
    </source>
</evidence>
<name>A0A4E0Q5C8_9EURY</name>
<proteinExistence type="predicted"/>
<gene>
    <name evidence="2" type="ORF">CUN85_06870</name>
</gene>
<feature type="domain" description="Tc1-like transposase DDE" evidence="1">
    <location>
        <begin position="15"/>
        <end position="104"/>
    </location>
</feature>
<dbReference type="GO" id="GO:0003676">
    <property type="term" value="F:nucleic acid binding"/>
    <property type="evidence" value="ECO:0007669"/>
    <property type="project" value="InterPro"/>
</dbReference>
<comment type="caution">
    <text evidence="2">The sequence shown here is derived from an EMBL/GenBank/DDBJ whole genome shotgun (WGS) entry which is preliminary data.</text>
</comment>